<proteinExistence type="predicted"/>
<sequence>MEKIKFNEHEYLISDIHEANSNLRFTVAGITDFADFRSTLTEDGLKTIEVCTEGGALCTIFEGYTIITGRFEIFENEGAMNVTVYLEKPDPVLAEIAALRAEIEQLKAVKQGE</sequence>
<reference evidence="1 2" key="1">
    <citation type="submission" date="2015-06" db="EMBL/GenBank/DDBJ databases">
        <authorList>
            <person name="Wibberg Daniel"/>
        </authorList>
    </citation>
    <scope>NUCLEOTIDE SEQUENCE [LARGE SCALE GENOMIC DNA]</scope>
    <source>
        <strain evidence="1 2">T3/55T</strain>
    </source>
</reference>
<dbReference type="RefSeq" id="WP_103202676.1">
    <property type="nucleotide sequence ID" value="NZ_CVTD020000015.1"/>
</dbReference>
<organism evidence="1 2">
    <name type="scientific">Herbinix hemicellulosilytica</name>
    <dbReference type="NCBI Taxonomy" id="1564487"/>
    <lineage>
        <taxon>Bacteria</taxon>
        <taxon>Bacillati</taxon>
        <taxon>Bacillota</taxon>
        <taxon>Clostridia</taxon>
        <taxon>Lachnospirales</taxon>
        <taxon>Lachnospiraceae</taxon>
        <taxon>Herbinix</taxon>
    </lineage>
</organism>
<name>A0A0H5SHP0_HERHM</name>
<dbReference type="AlphaFoldDB" id="A0A0H5SHP0"/>
<evidence type="ECO:0000313" key="2">
    <source>
        <dbReference type="Proteomes" id="UP000236497"/>
    </source>
</evidence>
<gene>
    <name evidence="1" type="ORF">HHT355_1379</name>
</gene>
<evidence type="ECO:0000313" key="1">
    <source>
        <dbReference type="EMBL" id="CRZ34580.1"/>
    </source>
</evidence>
<protein>
    <submittedName>
        <fullName evidence="1">Uncharacterized protein</fullName>
    </submittedName>
</protein>
<keyword evidence="2" id="KW-1185">Reference proteome</keyword>
<dbReference type="Proteomes" id="UP000236497">
    <property type="component" value="Unassembled WGS sequence"/>
</dbReference>
<dbReference type="EMBL" id="CVTD020000015">
    <property type="protein sequence ID" value="CRZ34580.1"/>
    <property type="molecule type" value="Genomic_DNA"/>
</dbReference>
<accession>A0A0H5SHP0</accession>